<proteinExistence type="predicted"/>
<accession>A0ABU0WLV9</accession>
<sequence length="158" mass="17157">MTQPKTMTGGRSLLFERLIDFEPDRPTGDEPSATVLSMPDLKASIRREVARILDSRSTGTRRPDLGGTVLDYGLSDITHLDAASDADRRLVERMVRQAIVDFEPRLKRPRVTVTAGTGRGTMAASISGEVMAGTVTERLEFDVGLRGPAPNTSDRSDG</sequence>
<comment type="caution">
    <text evidence="2">The sequence shown here is derived from an EMBL/GenBank/DDBJ whole genome shotgun (WGS) entry which is preliminary data.</text>
</comment>
<dbReference type="SUPFAM" id="SSF160719">
    <property type="entry name" value="gpW/gp25-like"/>
    <property type="match status" value="1"/>
</dbReference>
<protein>
    <submittedName>
        <fullName evidence="2">Type VI secretion system baseplate subunit TssE</fullName>
    </submittedName>
</protein>
<evidence type="ECO:0000313" key="2">
    <source>
        <dbReference type="EMBL" id="MDQ2105224.1"/>
    </source>
</evidence>
<dbReference type="Gene3D" id="3.10.450.40">
    <property type="match status" value="1"/>
</dbReference>
<dbReference type="Proteomes" id="UP001227317">
    <property type="component" value="Unassembled WGS sequence"/>
</dbReference>
<dbReference type="PANTHER" id="PTHR38595">
    <property type="entry name" value="CYTOPLASMIC PROTEIN-RELATED"/>
    <property type="match status" value="1"/>
</dbReference>
<evidence type="ECO:0000259" key="1">
    <source>
        <dbReference type="Pfam" id="PF04965"/>
    </source>
</evidence>
<dbReference type="PANTHER" id="PTHR38595:SF2">
    <property type="entry name" value="TYPE VI SECRETION SYSTEM BASEPLATE SUBUNIT TSSE"/>
    <property type="match status" value="1"/>
</dbReference>
<feature type="domain" description="IraD/Gp25-like" evidence="1">
    <location>
        <begin position="40"/>
        <end position="131"/>
    </location>
</feature>
<dbReference type="EMBL" id="JAUJFI010000128">
    <property type="protein sequence ID" value="MDQ2105224.1"/>
    <property type="molecule type" value="Genomic_DNA"/>
</dbReference>
<dbReference type="InterPro" id="IPR017737">
    <property type="entry name" value="TssE1-like"/>
</dbReference>
<keyword evidence="3" id="KW-1185">Reference proteome</keyword>
<dbReference type="NCBIfam" id="TIGR03357">
    <property type="entry name" value="VI_zyme"/>
    <property type="match status" value="1"/>
</dbReference>
<dbReference type="InterPro" id="IPR053176">
    <property type="entry name" value="T6SS_TssE1-like"/>
</dbReference>
<gene>
    <name evidence="2" type="primary">tssE</name>
    <name evidence="2" type="ORF">QSG27_21165</name>
</gene>
<reference evidence="2 3" key="1">
    <citation type="submission" date="2023-06" db="EMBL/GenBank/DDBJ databases">
        <title>Azospirillum isscasensis sp.nov, a bacterium isolated from rhizosphere soil of rice.</title>
        <authorList>
            <person name="Wang H."/>
        </authorList>
    </citation>
    <scope>NUCLEOTIDE SEQUENCE [LARGE SCALE GENOMIC DNA]</scope>
    <source>
        <strain evidence="2 3">C340-1</strain>
    </source>
</reference>
<name>A0ABU0WLV9_9PROT</name>
<dbReference type="Pfam" id="PF04965">
    <property type="entry name" value="GPW_gp25"/>
    <property type="match status" value="1"/>
</dbReference>
<evidence type="ECO:0000313" key="3">
    <source>
        <dbReference type="Proteomes" id="UP001227317"/>
    </source>
</evidence>
<dbReference type="RefSeq" id="WP_306709599.1">
    <property type="nucleotide sequence ID" value="NZ_JAUJFI010000128.1"/>
</dbReference>
<dbReference type="InterPro" id="IPR007048">
    <property type="entry name" value="IraD/Gp25-like"/>
</dbReference>
<organism evidence="2 3">
    <name type="scientific">Azospirillum isscasi</name>
    <dbReference type="NCBI Taxonomy" id="3053926"/>
    <lineage>
        <taxon>Bacteria</taxon>
        <taxon>Pseudomonadati</taxon>
        <taxon>Pseudomonadota</taxon>
        <taxon>Alphaproteobacteria</taxon>
        <taxon>Rhodospirillales</taxon>
        <taxon>Azospirillaceae</taxon>
        <taxon>Azospirillum</taxon>
    </lineage>
</organism>